<sequence length="189" mass="21128">MGLKSLFSRKKKNRRAVNQQTPINSRSPSLNSSRVVRIDEELEQVFKKFDVNGDGKISSSELGSMMGSLGHSVTDEELDSMIREVDSDGDGFIDLQEFIELNTKDVDYDEALENLKDAFQVFDVDKNGSISAEELQNVLKSLGEECTLDECKKMISGVDADGNGMICFDEFKVMMTIGSRFDSMEPKIE</sequence>
<feature type="domain" description="EF-hand" evidence="5">
    <location>
        <begin position="37"/>
        <end position="72"/>
    </location>
</feature>
<evidence type="ECO:0000256" key="2">
    <source>
        <dbReference type="ARBA" id="ARBA00022737"/>
    </source>
</evidence>
<gene>
    <name evidence="6" type="ORF">ACJIZ3_019534</name>
</gene>
<dbReference type="InterPro" id="IPR018247">
    <property type="entry name" value="EF_Hand_1_Ca_BS"/>
</dbReference>
<dbReference type="AlphaFoldDB" id="A0ABD3T1F2"/>
<dbReference type="InterPro" id="IPR002048">
    <property type="entry name" value="EF_hand_dom"/>
</dbReference>
<name>A0ABD3T1F2_9LAMI</name>
<evidence type="ECO:0000313" key="6">
    <source>
        <dbReference type="EMBL" id="KAL3830732.1"/>
    </source>
</evidence>
<feature type="region of interest" description="Disordered" evidence="4">
    <location>
        <begin position="1"/>
        <end position="31"/>
    </location>
</feature>
<evidence type="ECO:0000313" key="7">
    <source>
        <dbReference type="Proteomes" id="UP001634393"/>
    </source>
</evidence>
<keyword evidence="1" id="KW-0479">Metal-binding</keyword>
<evidence type="ECO:0000259" key="5">
    <source>
        <dbReference type="PROSITE" id="PS50222"/>
    </source>
</evidence>
<evidence type="ECO:0000256" key="4">
    <source>
        <dbReference type="SAM" id="MobiDB-lite"/>
    </source>
</evidence>
<dbReference type="Gene3D" id="1.10.238.10">
    <property type="entry name" value="EF-hand"/>
    <property type="match status" value="2"/>
</dbReference>
<comment type="caution">
    <text evidence="6">The sequence shown here is derived from an EMBL/GenBank/DDBJ whole genome shotgun (WGS) entry which is preliminary data.</text>
</comment>
<accession>A0ABD3T1F2</accession>
<dbReference type="Pfam" id="PF13499">
    <property type="entry name" value="EF-hand_7"/>
    <property type="match status" value="2"/>
</dbReference>
<dbReference type="SMART" id="SM00054">
    <property type="entry name" value="EFh"/>
    <property type="match status" value="4"/>
</dbReference>
<reference evidence="6 7" key="1">
    <citation type="submission" date="2024-12" db="EMBL/GenBank/DDBJ databases">
        <title>The unique morphological basis and parallel evolutionary history of personate flowers in Penstemon.</title>
        <authorList>
            <person name="Depatie T.H."/>
            <person name="Wessinger C.A."/>
        </authorList>
    </citation>
    <scope>NUCLEOTIDE SEQUENCE [LARGE SCALE GENOMIC DNA]</scope>
    <source>
        <strain evidence="6">WTNN_2</strain>
        <tissue evidence="6">Leaf</tissue>
    </source>
</reference>
<evidence type="ECO:0000256" key="1">
    <source>
        <dbReference type="ARBA" id="ARBA00022723"/>
    </source>
</evidence>
<evidence type="ECO:0000256" key="3">
    <source>
        <dbReference type="ARBA" id="ARBA00022837"/>
    </source>
</evidence>
<organism evidence="6 7">
    <name type="scientific">Penstemon smallii</name>
    <dbReference type="NCBI Taxonomy" id="265156"/>
    <lineage>
        <taxon>Eukaryota</taxon>
        <taxon>Viridiplantae</taxon>
        <taxon>Streptophyta</taxon>
        <taxon>Embryophyta</taxon>
        <taxon>Tracheophyta</taxon>
        <taxon>Spermatophyta</taxon>
        <taxon>Magnoliopsida</taxon>
        <taxon>eudicotyledons</taxon>
        <taxon>Gunneridae</taxon>
        <taxon>Pentapetalae</taxon>
        <taxon>asterids</taxon>
        <taxon>lamiids</taxon>
        <taxon>Lamiales</taxon>
        <taxon>Plantaginaceae</taxon>
        <taxon>Cheloneae</taxon>
        <taxon>Penstemon</taxon>
    </lineage>
</organism>
<keyword evidence="3" id="KW-0106">Calcium</keyword>
<feature type="domain" description="EF-hand" evidence="5">
    <location>
        <begin position="146"/>
        <end position="181"/>
    </location>
</feature>
<dbReference type="InterPro" id="IPR011992">
    <property type="entry name" value="EF-hand-dom_pair"/>
</dbReference>
<proteinExistence type="predicted"/>
<dbReference type="FunFam" id="1.10.238.10:FF:000001">
    <property type="entry name" value="Calmodulin 1"/>
    <property type="match status" value="1"/>
</dbReference>
<feature type="domain" description="EF-hand" evidence="5">
    <location>
        <begin position="73"/>
        <end position="108"/>
    </location>
</feature>
<dbReference type="GO" id="GO:0046872">
    <property type="term" value="F:metal ion binding"/>
    <property type="evidence" value="ECO:0007669"/>
    <property type="project" value="UniProtKB-KW"/>
</dbReference>
<keyword evidence="2" id="KW-0677">Repeat</keyword>
<dbReference type="SUPFAM" id="SSF47473">
    <property type="entry name" value="EF-hand"/>
    <property type="match status" value="1"/>
</dbReference>
<protein>
    <recommendedName>
        <fullName evidence="5">EF-hand domain-containing protein</fullName>
    </recommendedName>
</protein>
<feature type="compositionally biased region" description="Polar residues" evidence="4">
    <location>
        <begin position="16"/>
        <end position="31"/>
    </location>
</feature>
<feature type="domain" description="EF-hand" evidence="5">
    <location>
        <begin position="110"/>
        <end position="145"/>
    </location>
</feature>
<dbReference type="PROSITE" id="PS00018">
    <property type="entry name" value="EF_HAND_1"/>
    <property type="match status" value="4"/>
</dbReference>
<dbReference type="InterPro" id="IPR039647">
    <property type="entry name" value="EF_hand_pair_protein_CML-like"/>
</dbReference>
<dbReference type="PROSITE" id="PS50222">
    <property type="entry name" value="EF_HAND_2"/>
    <property type="match status" value="4"/>
</dbReference>
<dbReference type="EMBL" id="JBJXBP010000005">
    <property type="protein sequence ID" value="KAL3830732.1"/>
    <property type="molecule type" value="Genomic_DNA"/>
</dbReference>
<dbReference type="Proteomes" id="UP001634393">
    <property type="component" value="Unassembled WGS sequence"/>
</dbReference>
<dbReference type="PANTHER" id="PTHR10891">
    <property type="entry name" value="EF-HAND CALCIUM-BINDING DOMAIN CONTAINING PROTEIN"/>
    <property type="match status" value="1"/>
</dbReference>
<keyword evidence="7" id="KW-1185">Reference proteome</keyword>